<keyword evidence="8" id="KW-1185">Reference proteome</keyword>
<dbReference type="Gene3D" id="3.30.40.100">
    <property type="match status" value="1"/>
</dbReference>
<dbReference type="PANTHER" id="PTHR12396:SF10">
    <property type="entry name" value="METHYL-CPG-BINDING DOMAIN-CONTAINING PROTEIN 1-RELATED"/>
    <property type="match status" value="1"/>
</dbReference>
<keyword evidence="3" id="KW-0862">Zinc</keyword>
<dbReference type="ExpressionAtlas" id="A0A0Q3IKI6">
    <property type="expression patterns" value="baseline"/>
</dbReference>
<accession>A0A0Q3IKI6</accession>
<evidence type="ECO:0000256" key="1">
    <source>
        <dbReference type="ARBA" id="ARBA00022723"/>
    </source>
</evidence>
<evidence type="ECO:0000313" key="8">
    <source>
        <dbReference type="Proteomes" id="UP000008810"/>
    </source>
</evidence>
<evidence type="ECO:0000313" key="7">
    <source>
        <dbReference type="EnsemblPlants" id="KQK06331"/>
    </source>
</evidence>
<dbReference type="InterPro" id="IPR011124">
    <property type="entry name" value="Znf_CW"/>
</dbReference>
<keyword evidence="2" id="KW-0863">Zinc-finger</keyword>
<dbReference type="Pfam" id="PF07496">
    <property type="entry name" value="zf-CW"/>
    <property type="match status" value="1"/>
</dbReference>
<dbReference type="Gramene" id="KQK06331">
    <property type="protein sequence ID" value="KQK06331"/>
    <property type="gene ID" value="BRADI_2g25760v3"/>
</dbReference>
<dbReference type="EMBL" id="CM000881">
    <property type="protein sequence ID" value="KQK06331.1"/>
    <property type="molecule type" value="Genomic_DNA"/>
</dbReference>
<dbReference type="PANTHER" id="PTHR12396">
    <property type="entry name" value="METHYL-CPG BINDING PROTEIN, MBD"/>
    <property type="match status" value="1"/>
</dbReference>
<evidence type="ECO:0000256" key="4">
    <source>
        <dbReference type="SAM" id="MobiDB-lite"/>
    </source>
</evidence>
<feature type="domain" description="CW-type" evidence="5">
    <location>
        <begin position="64"/>
        <end position="119"/>
    </location>
</feature>
<evidence type="ECO:0000259" key="5">
    <source>
        <dbReference type="PROSITE" id="PS51050"/>
    </source>
</evidence>
<dbReference type="Proteomes" id="UP000008810">
    <property type="component" value="Chromosome 2"/>
</dbReference>
<dbReference type="AlphaFoldDB" id="A0A0Q3IKI6"/>
<dbReference type="EnsemblPlants" id="KQK06331">
    <property type="protein sequence ID" value="KQK06331"/>
    <property type="gene ID" value="BRADI_2g25760v3"/>
</dbReference>
<sequence>MTVKGRRGRDGAGGELKPIWSGAREDKCPSGLEGLQGQRRTDGGAGSDRRRRHSSILQTPKGSGDSIAIYAIQCNECDKWRTIHTKQEFEMIRESYDEDPWVCGQAPGRSCKHPEDIQYDTSRIWVMDKAGIPRPPPETERLLIMRRDLSKMDTYYVMRKWEARAAWLRRGKVC</sequence>
<reference evidence="7" key="3">
    <citation type="submission" date="2018-08" db="UniProtKB">
        <authorList>
            <consortium name="EnsemblPlants"/>
        </authorList>
    </citation>
    <scope>IDENTIFICATION</scope>
    <source>
        <strain evidence="7">cv. Bd21</strain>
    </source>
</reference>
<dbReference type="GO" id="GO:0008270">
    <property type="term" value="F:zinc ion binding"/>
    <property type="evidence" value="ECO:0007669"/>
    <property type="project" value="UniProtKB-KW"/>
</dbReference>
<evidence type="ECO:0000313" key="6">
    <source>
        <dbReference type="EMBL" id="KQK06331.1"/>
    </source>
</evidence>
<dbReference type="OrthoDB" id="10072024at2759"/>
<feature type="region of interest" description="Disordered" evidence="4">
    <location>
        <begin position="1"/>
        <end position="61"/>
    </location>
</feature>
<proteinExistence type="predicted"/>
<evidence type="ECO:0000256" key="3">
    <source>
        <dbReference type="ARBA" id="ARBA00022833"/>
    </source>
</evidence>
<evidence type="ECO:0000256" key="2">
    <source>
        <dbReference type="ARBA" id="ARBA00022771"/>
    </source>
</evidence>
<dbReference type="GO" id="GO:0005634">
    <property type="term" value="C:nucleus"/>
    <property type="evidence" value="ECO:0007669"/>
    <property type="project" value="UniProtKB-ARBA"/>
</dbReference>
<gene>
    <name evidence="6" type="ORF">BRADI_2g25760v3</name>
</gene>
<dbReference type="PROSITE" id="PS51050">
    <property type="entry name" value="ZF_CW"/>
    <property type="match status" value="1"/>
</dbReference>
<dbReference type="InParanoid" id="A0A0Q3IKI6"/>
<reference evidence="6 7" key="1">
    <citation type="journal article" date="2010" name="Nature">
        <title>Genome sequencing and analysis of the model grass Brachypodium distachyon.</title>
        <authorList>
            <consortium name="International Brachypodium Initiative"/>
        </authorList>
    </citation>
    <scope>NUCLEOTIDE SEQUENCE [LARGE SCALE GENOMIC DNA]</scope>
    <source>
        <strain evidence="6 7">Bd21</strain>
    </source>
</reference>
<name>A0A0Q3IKI6_BRADI</name>
<organism evidence="6">
    <name type="scientific">Brachypodium distachyon</name>
    <name type="common">Purple false brome</name>
    <name type="synonym">Trachynia distachya</name>
    <dbReference type="NCBI Taxonomy" id="15368"/>
    <lineage>
        <taxon>Eukaryota</taxon>
        <taxon>Viridiplantae</taxon>
        <taxon>Streptophyta</taxon>
        <taxon>Embryophyta</taxon>
        <taxon>Tracheophyta</taxon>
        <taxon>Spermatophyta</taxon>
        <taxon>Magnoliopsida</taxon>
        <taxon>Liliopsida</taxon>
        <taxon>Poales</taxon>
        <taxon>Poaceae</taxon>
        <taxon>BOP clade</taxon>
        <taxon>Pooideae</taxon>
        <taxon>Stipodae</taxon>
        <taxon>Brachypodieae</taxon>
        <taxon>Brachypodium</taxon>
    </lineage>
</organism>
<dbReference type="STRING" id="15368.A0A0Q3IKI6"/>
<protein>
    <recommendedName>
        <fullName evidence="5">CW-type domain-containing protein</fullName>
    </recommendedName>
</protein>
<reference evidence="6" key="2">
    <citation type="submission" date="2017-06" db="EMBL/GenBank/DDBJ databases">
        <title>WGS assembly of Brachypodium distachyon.</title>
        <authorList>
            <consortium name="The International Brachypodium Initiative"/>
            <person name="Lucas S."/>
            <person name="Harmon-Smith M."/>
            <person name="Lail K."/>
            <person name="Tice H."/>
            <person name="Grimwood J."/>
            <person name="Bruce D."/>
            <person name="Barry K."/>
            <person name="Shu S."/>
            <person name="Lindquist E."/>
            <person name="Wang M."/>
            <person name="Pitluck S."/>
            <person name="Vogel J.P."/>
            <person name="Garvin D.F."/>
            <person name="Mockler T.C."/>
            <person name="Schmutz J."/>
            <person name="Rokhsar D."/>
            <person name="Bevan M.W."/>
        </authorList>
    </citation>
    <scope>NUCLEOTIDE SEQUENCE</scope>
    <source>
        <strain evidence="6">Bd21</strain>
    </source>
</reference>
<keyword evidence="1" id="KW-0479">Metal-binding</keyword>